<dbReference type="SUPFAM" id="SSF54364">
    <property type="entry name" value="Translation initiation factor IF3, N-terminal domain"/>
    <property type="match status" value="1"/>
</dbReference>
<comment type="similarity">
    <text evidence="1 4">Belongs to the IF-3 family.</text>
</comment>
<feature type="domain" description="Translation initiation factor 3 N-terminal" evidence="7">
    <location>
        <begin position="14"/>
        <end position="78"/>
    </location>
</feature>
<dbReference type="PANTHER" id="PTHR10938:SF0">
    <property type="entry name" value="TRANSLATION INITIATION FACTOR IF-3, MITOCHONDRIAL"/>
    <property type="match status" value="1"/>
</dbReference>
<evidence type="ECO:0000256" key="2">
    <source>
        <dbReference type="ARBA" id="ARBA00022540"/>
    </source>
</evidence>
<evidence type="ECO:0000256" key="4">
    <source>
        <dbReference type="HAMAP-Rule" id="MF_00080"/>
    </source>
</evidence>
<dbReference type="NCBIfam" id="TIGR00168">
    <property type="entry name" value="infC"/>
    <property type="match status" value="1"/>
</dbReference>
<dbReference type="EMBL" id="VHJK01000001">
    <property type="protein sequence ID" value="TRD11910.1"/>
    <property type="molecule type" value="Genomic_DNA"/>
</dbReference>
<evidence type="ECO:0000256" key="5">
    <source>
        <dbReference type="NCBIfam" id="TIGR00168"/>
    </source>
</evidence>
<keyword evidence="4" id="KW-0963">Cytoplasm</keyword>
<name>A0A547PCQ3_9SPHN</name>
<dbReference type="Pfam" id="PF05198">
    <property type="entry name" value="IF3_N"/>
    <property type="match status" value="1"/>
</dbReference>
<evidence type="ECO:0000256" key="3">
    <source>
        <dbReference type="ARBA" id="ARBA00022917"/>
    </source>
</evidence>
<dbReference type="InterPro" id="IPR019815">
    <property type="entry name" value="Translation_initiation_fac_3_C"/>
</dbReference>
<dbReference type="InterPro" id="IPR036788">
    <property type="entry name" value="T_IF-3_C_sf"/>
</dbReference>
<dbReference type="OrthoDB" id="9806014at2"/>
<comment type="subunit">
    <text evidence="4">Monomer.</text>
</comment>
<dbReference type="GO" id="GO:0032790">
    <property type="term" value="P:ribosome disassembly"/>
    <property type="evidence" value="ECO:0007669"/>
    <property type="project" value="TreeGrafter"/>
</dbReference>
<dbReference type="InterPro" id="IPR019814">
    <property type="entry name" value="Translation_initiation_fac_3_N"/>
</dbReference>
<dbReference type="InterPro" id="IPR036787">
    <property type="entry name" value="T_IF-3_N_sf"/>
</dbReference>
<organism evidence="8 9">
    <name type="scientific">Erythrobacter insulae</name>
    <dbReference type="NCBI Taxonomy" id="2584124"/>
    <lineage>
        <taxon>Bacteria</taxon>
        <taxon>Pseudomonadati</taxon>
        <taxon>Pseudomonadota</taxon>
        <taxon>Alphaproteobacteria</taxon>
        <taxon>Sphingomonadales</taxon>
        <taxon>Erythrobacteraceae</taxon>
        <taxon>Erythrobacter/Porphyrobacter group</taxon>
        <taxon>Erythrobacter</taxon>
    </lineage>
</organism>
<dbReference type="Gene3D" id="3.30.110.10">
    <property type="entry name" value="Translation initiation factor 3 (IF-3), C-terminal domain"/>
    <property type="match status" value="1"/>
</dbReference>
<feature type="domain" description="Translation initiation factor 3 C-terminal" evidence="6">
    <location>
        <begin position="88"/>
        <end position="172"/>
    </location>
</feature>
<evidence type="ECO:0000256" key="1">
    <source>
        <dbReference type="ARBA" id="ARBA00005439"/>
    </source>
</evidence>
<dbReference type="SUPFAM" id="SSF55200">
    <property type="entry name" value="Translation initiation factor IF3, C-terminal domain"/>
    <property type="match status" value="1"/>
</dbReference>
<comment type="caution">
    <text evidence="8">The sequence shown here is derived from an EMBL/GenBank/DDBJ whole genome shotgun (WGS) entry which is preliminary data.</text>
</comment>
<reference evidence="8 9" key="1">
    <citation type="submission" date="2019-06" db="EMBL/GenBank/DDBJ databases">
        <title>Erythrobacter insulae sp. nov., isolated from a tidal flat.</title>
        <authorList>
            <person name="Yoon J.-H."/>
        </authorList>
    </citation>
    <scope>NUCLEOTIDE SEQUENCE [LARGE SCALE GENOMIC DNA]</scope>
    <source>
        <strain evidence="8 9">JBTF-M21</strain>
    </source>
</reference>
<dbReference type="RefSeq" id="WP_142788183.1">
    <property type="nucleotide sequence ID" value="NZ_VHJK01000001.1"/>
</dbReference>
<proteinExistence type="inferred from homology"/>
<dbReference type="FunFam" id="3.30.110.10:FF:000001">
    <property type="entry name" value="Translation initiation factor IF-3"/>
    <property type="match status" value="1"/>
</dbReference>
<comment type="function">
    <text evidence="4">IF-3 binds to the 30S ribosomal subunit and shifts the equilibrium between 70S ribosomes and their 50S and 30S subunits in favor of the free subunits, thus enhancing the availability of 30S subunits on which protein synthesis initiation begins.</text>
</comment>
<dbReference type="Proteomes" id="UP000316343">
    <property type="component" value="Unassembled WGS sequence"/>
</dbReference>
<sequence length="172" mass="19641">MAPPTKSGPRYDSFIQVPKVRVIDDEGENLGVMFTKEATEQANEKGLNLVEVSPNADPPVCKFLDVGKYRFEAQKKANLARKSQKTQDIKEVKMRPNIDTHDYDVKMRNVDKFINNGDKVKVTLRFRGREMAHQHLGMDLLKRVQDDVADIAKVEAFPRLEGRQMLMVLSPK</sequence>
<evidence type="ECO:0000313" key="8">
    <source>
        <dbReference type="EMBL" id="TRD11910.1"/>
    </source>
</evidence>
<dbReference type="Pfam" id="PF00707">
    <property type="entry name" value="IF3_C"/>
    <property type="match status" value="1"/>
</dbReference>
<accession>A0A547PCQ3</accession>
<protein>
    <recommendedName>
        <fullName evidence="4 5">Translation initiation factor IF-3</fullName>
    </recommendedName>
</protein>
<dbReference type="GO" id="GO:0003743">
    <property type="term" value="F:translation initiation factor activity"/>
    <property type="evidence" value="ECO:0007669"/>
    <property type="project" value="UniProtKB-UniRule"/>
</dbReference>
<keyword evidence="3 4" id="KW-0648">Protein biosynthesis</keyword>
<keyword evidence="9" id="KW-1185">Reference proteome</keyword>
<dbReference type="PANTHER" id="PTHR10938">
    <property type="entry name" value="TRANSLATION INITIATION FACTOR IF-3"/>
    <property type="match status" value="1"/>
</dbReference>
<gene>
    <name evidence="4" type="primary">infC</name>
    <name evidence="8" type="ORF">FGU71_08615</name>
</gene>
<dbReference type="AlphaFoldDB" id="A0A547PCQ3"/>
<dbReference type="GO" id="GO:0005829">
    <property type="term" value="C:cytosol"/>
    <property type="evidence" value="ECO:0007669"/>
    <property type="project" value="TreeGrafter"/>
</dbReference>
<evidence type="ECO:0000259" key="6">
    <source>
        <dbReference type="Pfam" id="PF00707"/>
    </source>
</evidence>
<comment type="subcellular location">
    <subcellularLocation>
        <location evidence="4">Cytoplasm</location>
    </subcellularLocation>
</comment>
<evidence type="ECO:0000313" key="9">
    <source>
        <dbReference type="Proteomes" id="UP000316343"/>
    </source>
</evidence>
<dbReference type="GO" id="GO:0043022">
    <property type="term" value="F:ribosome binding"/>
    <property type="evidence" value="ECO:0007669"/>
    <property type="project" value="TreeGrafter"/>
</dbReference>
<dbReference type="HAMAP" id="MF_00080">
    <property type="entry name" value="IF_3"/>
    <property type="match status" value="1"/>
</dbReference>
<dbReference type="GO" id="GO:0016020">
    <property type="term" value="C:membrane"/>
    <property type="evidence" value="ECO:0007669"/>
    <property type="project" value="TreeGrafter"/>
</dbReference>
<keyword evidence="2 4" id="KW-0396">Initiation factor</keyword>
<evidence type="ECO:0000259" key="7">
    <source>
        <dbReference type="Pfam" id="PF05198"/>
    </source>
</evidence>
<dbReference type="InterPro" id="IPR001288">
    <property type="entry name" value="Translation_initiation_fac_3"/>
</dbReference>
<dbReference type="Gene3D" id="3.10.20.80">
    <property type="entry name" value="Translation initiation factor 3 (IF-3), N-terminal domain"/>
    <property type="match status" value="1"/>
</dbReference>